<feature type="chain" id="PRO_5011963789" evidence="2">
    <location>
        <begin position="20"/>
        <end position="386"/>
    </location>
</feature>
<protein>
    <submittedName>
        <fullName evidence="3">Uncharacterized protein</fullName>
    </submittedName>
</protein>
<gene>
    <name evidence="3" type="ORF">BV898_06386</name>
</gene>
<evidence type="ECO:0000256" key="2">
    <source>
        <dbReference type="SAM" id="SignalP"/>
    </source>
</evidence>
<feature type="compositionally biased region" description="Polar residues" evidence="1">
    <location>
        <begin position="269"/>
        <end position="278"/>
    </location>
</feature>
<organism evidence="3 4">
    <name type="scientific">Hypsibius exemplaris</name>
    <name type="common">Freshwater tardigrade</name>
    <dbReference type="NCBI Taxonomy" id="2072580"/>
    <lineage>
        <taxon>Eukaryota</taxon>
        <taxon>Metazoa</taxon>
        <taxon>Ecdysozoa</taxon>
        <taxon>Tardigrada</taxon>
        <taxon>Eutardigrada</taxon>
        <taxon>Parachela</taxon>
        <taxon>Hypsibioidea</taxon>
        <taxon>Hypsibiidae</taxon>
        <taxon>Hypsibius</taxon>
    </lineage>
</organism>
<dbReference type="AlphaFoldDB" id="A0A1W0WWQ7"/>
<feature type="compositionally biased region" description="Low complexity" evidence="1">
    <location>
        <begin position="310"/>
        <end position="329"/>
    </location>
</feature>
<keyword evidence="4" id="KW-1185">Reference proteome</keyword>
<feature type="region of interest" description="Disordered" evidence="1">
    <location>
        <begin position="291"/>
        <end position="346"/>
    </location>
</feature>
<dbReference type="EMBL" id="MTYJ01000037">
    <property type="protein sequence ID" value="OQV19612.1"/>
    <property type="molecule type" value="Genomic_DNA"/>
</dbReference>
<evidence type="ECO:0000313" key="3">
    <source>
        <dbReference type="EMBL" id="OQV19612.1"/>
    </source>
</evidence>
<feature type="signal peptide" evidence="2">
    <location>
        <begin position="1"/>
        <end position="19"/>
    </location>
</feature>
<accession>A0A1W0WWQ7</accession>
<dbReference type="Proteomes" id="UP000192578">
    <property type="component" value="Unassembled WGS sequence"/>
</dbReference>
<feature type="region of interest" description="Disordered" evidence="1">
    <location>
        <begin position="246"/>
        <end position="278"/>
    </location>
</feature>
<comment type="caution">
    <text evidence="3">The sequence shown here is derived from an EMBL/GenBank/DDBJ whole genome shotgun (WGS) entry which is preliminary data.</text>
</comment>
<name>A0A1W0WWQ7_HYPEX</name>
<reference evidence="4" key="1">
    <citation type="submission" date="2017-01" db="EMBL/GenBank/DDBJ databases">
        <title>Comparative genomics of anhydrobiosis in the tardigrade Hypsibius dujardini.</title>
        <authorList>
            <person name="Yoshida Y."/>
            <person name="Koutsovoulos G."/>
            <person name="Laetsch D."/>
            <person name="Stevens L."/>
            <person name="Kumar S."/>
            <person name="Horikawa D."/>
            <person name="Ishino K."/>
            <person name="Komine S."/>
            <person name="Tomita M."/>
            <person name="Blaxter M."/>
            <person name="Arakawa K."/>
        </authorList>
    </citation>
    <scope>NUCLEOTIDE SEQUENCE [LARGE SCALE GENOMIC DNA]</scope>
    <source>
        <strain evidence="4">Z151</strain>
    </source>
</reference>
<proteinExistence type="predicted"/>
<keyword evidence="2" id="KW-0732">Signal</keyword>
<sequence length="386" mass="40753">MKYFKFVCFFLYLGTAVLAAEPQDDKTMQMDVVFDEPVAFADPVHENVPMPVQMSQSAVVKKGKDISHEDGGISTGSSISNSTDAPLIASNATAVKNTTMASNITAAGTKTASAIASLSPPPIQVYNWGRQPAAIAPQQLGVIPTAGQIPSLPTSPEQAIAWGNRYPAAIGNWNQNLLQPTGQFRQPTATAVGTTPTELTRATLLGSGANLGVYTPLTYGQSSGLFNIAPNMVRTFPFGSLVAPGLDTPVGGQQQNDDDDVTADDVQDSGSVSDEQQLNDFLDMVDDVMDENSGKRSKRQAEEGGGTAAAGGAPPNAAQPEAPAAPAVVEKPEGGGGDGAEEEGPSIACRRVCKRRRICKRRRSGRRGLRRSCFLSRRRSCRQVCN</sequence>
<feature type="compositionally biased region" description="Acidic residues" evidence="1">
    <location>
        <begin position="256"/>
        <end position="267"/>
    </location>
</feature>
<evidence type="ECO:0000313" key="4">
    <source>
        <dbReference type="Proteomes" id="UP000192578"/>
    </source>
</evidence>
<evidence type="ECO:0000256" key="1">
    <source>
        <dbReference type="SAM" id="MobiDB-lite"/>
    </source>
</evidence>